<feature type="transmembrane region" description="Helical" evidence="8">
    <location>
        <begin position="286"/>
        <end position="308"/>
    </location>
</feature>
<evidence type="ECO:0000313" key="10">
    <source>
        <dbReference type="Proteomes" id="UP001056429"/>
    </source>
</evidence>
<dbReference type="RefSeq" id="WP_250857541.1">
    <property type="nucleotide sequence ID" value="NZ_JAGSOJ010000001.1"/>
</dbReference>
<protein>
    <submittedName>
        <fullName evidence="9">AEC family transporter</fullName>
    </submittedName>
</protein>
<feature type="transmembrane region" description="Helical" evidence="8">
    <location>
        <begin position="230"/>
        <end position="251"/>
    </location>
</feature>
<evidence type="ECO:0000256" key="4">
    <source>
        <dbReference type="ARBA" id="ARBA00022475"/>
    </source>
</evidence>
<feature type="transmembrane region" description="Helical" evidence="8">
    <location>
        <begin position="167"/>
        <end position="186"/>
    </location>
</feature>
<comment type="caution">
    <text evidence="9">The sequence shown here is derived from an EMBL/GenBank/DDBJ whole genome shotgun (WGS) entry which is preliminary data.</text>
</comment>
<dbReference type="InterPro" id="IPR038770">
    <property type="entry name" value="Na+/solute_symporter_sf"/>
</dbReference>
<evidence type="ECO:0000256" key="2">
    <source>
        <dbReference type="ARBA" id="ARBA00010145"/>
    </source>
</evidence>
<dbReference type="GO" id="GO:0005886">
    <property type="term" value="C:plasma membrane"/>
    <property type="evidence" value="ECO:0007669"/>
    <property type="project" value="UniProtKB-SubCell"/>
</dbReference>
<keyword evidence="5 8" id="KW-0812">Transmembrane</keyword>
<dbReference type="PANTHER" id="PTHR36838:SF1">
    <property type="entry name" value="SLR1864 PROTEIN"/>
    <property type="match status" value="1"/>
</dbReference>
<sequence>MLNSFNSVLTIFIMIGIGFGLTKKGFFNKETSKLFSKIVINVSLPLMMIVNIPMRFSKEKLFNSLNGITVAFLSIIATYLIAMLLSKILKIDKSKRGIFCTMITFSNAIFIGLPVNTALFGEESATYVFLFYIANTSLFWTLGVNSIRSCNSNKSNKFSGIKSLRKIFSPPLIGFIIGITLVLMGIKLPVFIENSFRYIGNLTTPLSMFFIGTIIYSIDFRKIKLDTCSYMVLFGRVLIAPLIMFISLKLFKLPVLLNQVFIIESSMPIITQAALVSDFYDINSEYAALMVGVSTVLSMLIIPIYSLIV</sequence>
<proteinExistence type="inferred from homology"/>
<feature type="transmembrane region" description="Helical" evidence="8">
    <location>
        <begin position="97"/>
        <end position="115"/>
    </location>
</feature>
<feature type="transmembrane region" description="Helical" evidence="8">
    <location>
        <begin position="198"/>
        <end position="218"/>
    </location>
</feature>
<dbReference type="GO" id="GO:0055085">
    <property type="term" value="P:transmembrane transport"/>
    <property type="evidence" value="ECO:0007669"/>
    <property type="project" value="InterPro"/>
</dbReference>
<evidence type="ECO:0000256" key="3">
    <source>
        <dbReference type="ARBA" id="ARBA00022448"/>
    </source>
</evidence>
<dbReference type="AlphaFoldDB" id="A0A9J6NXE3"/>
<organism evidence="9 10">
    <name type="scientific">Oceanirhabdus seepicola</name>
    <dbReference type="NCBI Taxonomy" id="2828781"/>
    <lineage>
        <taxon>Bacteria</taxon>
        <taxon>Bacillati</taxon>
        <taxon>Bacillota</taxon>
        <taxon>Clostridia</taxon>
        <taxon>Eubacteriales</taxon>
        <taxon>Clostridiaceae</taxon>
        <taxon>Oceanirhabdus</taxon>
    </lineage>
</organism>
<evidence type="ECO:0000256" key="1">
    <source>
        <dbReference type="ARBA" id="ARBA00004651"/>
    </source>
</evidence>
<name>A0A9J6NXE3_9CLOT</name>
<dbReference type="Gene3D" id="1.20.1530.20">
    <property type="match status" value="1"/>
</dbReference>
<dbReference type="Proteomes" id="UP001056429">
    <property type="component" value="Unassembled WGS sequence"/>
</dbReference>
<gene>
    <name evidence="9" type="ORF">KDK92_02885</name>
</gene>
<keyword evidence="10" id="KW-1185">Reference proteome</keyword>
<comment type="subcellular location">
    <subcellularLocation>
        <location evidence="1">Cell membrane</location>
        <topology evidence="1">Multi-pass membrane protein</topology>
    </subcellularLocation>
</comment>
<keyword evidence="6 8" id="KW-1133">Transmembrane helix</keyword>
<dbReference type="InterPro" id="IPR004776">
    <property type="entry name" value="Mem_transp_PIN-like"/>
</dbReference>
<reference evidence="9" key="2">
    <citation type="submission" date="2021-04" db="EMBL/GenBank/DDBJ databases">
        <authorList>
            <person name="Dong X."/>
        </authorList>
    </citation>
    <scope>NUCLEOTIDE SEQUENCE</scope>
    <source>
        <strain evidence="9">ZWT</strain>
    </source>
</reference>
<keyword evidence="3" id="KW-0813">Transport</keyword>
<feature type="transmembrane region" description="Helical" evidence="8">
    <location>
        <begin position="127"/>
        <end position="147"/>
    </location>
</feature>
<dbReference type="EMBL" id="JAGSOJ010000001">
    <property type="protein sequence ID" value="MCM1988670.1"/>
    <property type="molecule type" value="Genomic_DNA"/>
</dbReference>
<evidence type="ECO:0000313" key="9">
    <source>
        <dbReference type="EMBL" id="MCM1988670.1"/>
    </source>
</evidence>
<accession>A0A9J6NXE3</accession>
<evidence type="ECO:0000256" key="5">
    <source>
        <dbReference type="ARBA" id="ARBA00022692"/>
    </source>
</evidence>
<evidence type="ECO:0000256" key="7">
    <source>
        <dbReference type="ARBA" id="ARBA00023136"/>
    </source>
</evidence>
<reference evidence="9" key="1">
    <citation type="journal article" date="2021" name="mSystems">
        <title>Bacteria and Archaea Synergistically Convert Glycine Betaine to Biogenic Methane in the Formosa Cold Seep of the South China Sea.</title>
        <authorList>
            <person name="Li L."/>
            <person name="Zhang W."/>
            <person name="Zhang S."/>
            <person name="Song L."/>
            <person name="Sun Q."/>
            <person name="Zhang H."/>
            <person name="Xiang H."/>
            <person name="Dong X."/>
        </authorList>
    </citation>
    <scope>NUCLEOTIDE SEQUENCE</scope>
    <source>
        <strain evidence="9">ZWT</strain>
    </source>
</reference>
<feature type="transmembrane region" description="Helical" evidence="8">
    <location>
        <begin position="64"/>
        <end position="85"/>
    </location>
</feature>
<evidence type="ECO:0000256" key="6">
    <source>
        <dbReference type="ARBA" id="ARBA00022989"/>
    </source>
</evidence>
<keyword evidence="7 8" id="KW-0472">Membrane</keyword>
<keyword evidence="4" id="KW-1003">Cell membrane</keyword>
<dbReference type="Pfam" id="PF03547">
    <property type="entry name" value="Mem_trans"/>
    <property type="match status" value="1"/>
</dbReference>
<evidence type="ECO:0000256" key="8">
    <source>
        <dbReference type="SAM" id="Phobius"/>
    </source>
</evidence>
<feature type="transmembrane region" description="Helical" evidence="8">
    <location>
        <begin position="34"/>
        <end position="52"/>
    </location>
</feature>
<feature type="transmembrane region" description="Helical" evidence="8">
    <location>
        <begin position="6"/>
        <end position="22"/>
    </location>
</feature>
<dbReference type="PANTHER" id="PTHR36838">
    <property type="entry name" value="AUXIN EFFLUX CARRIER FAMILY PROTEIN"/>
    <property type="match status" value="1"/>
</dbReference>
<comment type="similarity">
    <text evidence="2">Belongs to the auxin efflux carrier (TC 2.A.69) family.</text>
</comment>